<proteinExistence type="predicted"/>
<evidence type="ECO:0000259" key="4">
    <source>
        <dbReference type="Pfam" id="PF13439"/>
    </source>
</evidence>
<accession>H8I8S5</accession>
<dbReference type="Proteomes" id="UP000005233">
    <property type="component" value="Chromosome"/>
</dbReference>
<feature type="domain" description="Glycosyl transferase family 1" evidence="3">
    <location>
        <begin position="181"/>
        <end position="363"/>
    </location>
</feature>
<gene>
    <name evidence="5" type="ordered locus">Mtc_1226</name>
</gene>
<dbReference type="CDD" id="cd03801">
    <property type="entry name" value="GT4_PimA-like"/>
    <property type="match status" value="1"/>
</dbReference>
<sequence>MHWAFPPVVGGVESHLIYLYEELTRMGHKVAFLTSPHPERDEGDYPWCKIVSDDYMSIRYCLGEAGAERRMRVYEMMERFIAGEEPDIVHAHNFHYFVPDHALCLGALSRKYGLPIVLTIHNYWEDDLCRRLLRDVGWDRIVAVSYHIKRPCIFDAGVPPDRVEVHYHGVRLDRYRMVGDREALKERLGLKGRRAVLHPARACQSKGSLHSIMAIAMLKEKYRDVCLLLSGSGDSVDFDNERESFKSEAASLIERLGVEDNVVFINARGDEMPLYMNAADVVIYPTVLPQGEAFGIAPVEAMACGRPVIVTDSGGLAESTSHGINGLVIERDPDTLAERLSKCIDLLLSDVELAEYLGRNGREIAVERFDSRKMALKMERLYHRLVSGHVTRGSVRVDASAARPLS</sequence>
<evidence type="ECO:0000256" key="2">
    <source>
        <dbReference type="ARBA" id="ARBA00022679"/>
    </source>
</evidence>
<dbReference type="EMBL" id="CP003243">
    <property type="protein sequence ID" value="AFC99979.1"/>
    <property type="molecule type" value="Genomic_DNA"/>
</dbReference>
<dbReference type="Pfam" id="PF13439">
    <property type="entry name" value="Glyco_transf_4"/>
    <property type="match status" value="1"/>
</dbReference>
<dbReference type="Pfam" id="PF00534">
    <property type="entry name" value="Glycos_transf_1"/>
    <property type="match status" value="1"/>
</dbReference>
<reference evidence="5 6" key="1">
    <citation type="journal article" date="2012" name="J. Bacteriol.">
        <title>Complete genome sequence of a thermophilic methanogen, Methanocella conradii HZ254, isolated from Chinese rice field soil.</title>
        <authorList>
            <person name="Lu Z."/>
            <person name="Lu Y."/>
        </authorList>
    </citation>
    <scope>NUCLEOTIDE SEQUENCE [LARGE SCALE GENOMIC DNA]</scope>
    <source>
        <strain evidence="6">DSM 24694 / JCM 17849 / CGMCC 1.5162 / HZ254</strain>
    </source>
</reference>
<keyword evidence="6" id="KW-1185">Reference proteome</keyword>
<evidence type="ECO:0000313" key="6">
    <source>
        <dbReference type="Proteomes" id="UP000005233"/>
    </source>
</evidence>
<evidence type="ECO:0000259" key="3">
    <source>
        <dbReference type="Pfam" id="PF00534"/>
    </source>
</evidence>
<organism evidence="5 6">
    <name type="scientific">Methanocella conradii (strain DSM 24694 / JCM 17849 / CGMCC 1.5162 / HZ254)</name>
    <dbReference type="NCBI Taxonomy" id="1041930"/>
    <lineage>
        <taxon>Archaea</taxon>
        <taxon>Methanobacteriati</taxon>
        <taxon>Methanobacteriota</taxon>
        <taxon>Stenosarchaea group</taxon>
        <taxon>Methanomicrobia</taxon>
        <taxon>Methanocellales</taxon>
        <taxon>Methanocellaceae</taxon>
        <taxon>Methanocella</taxon>
    </lineage>
</organism>
<dbReference type="KEGG" id="mez:Mtc_1226"/>
<dbReference type="PANTHER" id="PTHR12526">
    <property type="entry name" value="GLYCOSYLTRANSFERASE"/>
    <property type="match status" value="1"/>
</dbReference>
<dbReference type="GO" id="GO:0016757">
    <property type="term" value="F:glycosyltransferase activity"/>
    <property type="evidence" value="ECO:0007669"/>
    <property type="project" value="UniProtKB-KW"/>
</dbReference>
<dbReference type="STRING" id="1041930.Mtc_1226"/>
<keyword evidence="1" id="KW-0328">Glycosyltransferase</keyword>
<dbReference type="InterPro" id="IPR001296">
    <property type="entry name" value="Glyco_trans_1"/>
</dbReference>
<dbReference type="Gene3D" id="3.40.50.2000">
    <property type="entry name" value="Glycogen Phosphorylase B"/>
    <property type="match status" value="2"/>
</dbReference>
<protein>
    <submittedName>
        <fullName evidence="5">Glycosyltransferase</fullName>
    </submittedName>
</protein>
<evidence type="ECO:0000256" key="1">
    <source>
        <dbReference type="ARBA" id="ARBA00022676"/>
    </source>
</evidence>
<keyword evidence="2" id="KW-0808">Transferase</keyword>
<dbReference type="SUPFAM" id="SSF53756">
    <property type="entry name" value="UDP-Glycosyltransferase/glycogen phosphorylase"/>
    <property type="match status" value="1"/>
</dbReference>
<evidence type="ECO:0000313" key="5">
    <source>
        <dbReference type="EMBL" id="AFC99979.1"/>
    </source>
</evidence>
<feature type="domain" description="Glycosyltransferase subfamily 4-like N-terminal" evidence="4">
    <location>
        <begin position="9"/>
        <end position="174"/>
    </location>
</feature>
<dbReference type="PANTHER" id="PTHR12526:SF640">
    <property type="entry name" value="COLANIC ACID BIOSYNTHESIS GLYCOSYLTRANSFERASE WCAL-RELATED"/>
    <property type="match status" value="1"/>
</dbReference>
<dbReference type="HOGENOM" id="CLU_009583_2_3_2"/>
<dbReference type="AlphaFoldDB" id="H8I8S5"/>
<dbReference type="InterPro" id="IPR028098">
    <property type="entry name" value="Glyco_trans_4-like_N"/>
</dbReference>
<name>H8I8S5_METCZ</name>
<dbReference type="eggNOG" id="arCOG01403">
    <property type="taxonomic scope" value="Archaea"/>
</dbReference>